<evidence type="ECO:0000313" key="14">
    <source>
        <dbReference type="Proteomes" id="UP000177876"/>
    </source>
</evidence>
<evidence type="ECO:0000313" key="13">
    <source>
        <dbReference type="EMBL" id="OFW56955.1"/>
    </source>
</evidence>
<evidence type="ECO:0000256" key="1">
    <source>
        <dbReference type="ARBA" id="ARBA00001933"/>
    </source>
</evidence>
<reference evidence="13 14" key="1">
    <citation type="journal article" date="2016" name="Nat. Commun.">
        <title>Thousands of microbial genomes shed light on interconnected biogeochemical processes in an aquifer system.</title>
        <authorList>
            <person name="Anantharaman K."/>
            <person name="Brown C.T."/>
            <person name="Hug L.A."/>
            <person name="Sharon I."/>
            <person name="Castelle C.J."/>
            <person name="Probst A.J."/>
            <person name="Thomas B.C."/>
            <person name="Singh A."/>
            <person name="Wilkins M.J."/>
            <person name="Karaoz U."/>
            <person name="Brodie E.L."/>
            <person name="Williams K.H."/>
            <person name="Hubbard S.S."/>
            <person name="Banfield J.F."/>
        </authorList>
    </citation>
    <scope>NUCLEOTIDE SEQUENCE [LARGE SCALE GENOMIC DNA]</scope>
</reference>
<feature type="binding site" evidence="10">
    <location>
        <position position="153"/>
    </location>
    <ligand>
        <name>pyridoxal 5'-phosphate</name>
        <dbReference type="ChEBI" id="CHEBI:597326"/>
    </ligand>
</feature>
<comment type="function">
    <text evidence="10">Master enzyme that delivers sulfur to a number of partners involved in Fe-S cluster assembly, tRNA modification or cofactor biosynthesis. Catalyzes the removal of elemental sulfur atoms from cysteine to produce alanine. Functions as a sulfur delivery protein for Fe-S cluster synthesis onto IscU, an Fe-S scaffold assembly protein, as well as other S acceptor proteins.</text>
</comment>
<feature type="binding site" description="via persulfide group" evidence="10">
    <location>
        <position position="327"/>
    </location>
    <ligand>
        <name>[2Fe-2S] cluster</name>
        <dbReference type="ChEBI" id="CHEBI:190135"/>
        <note>ligand shared with IscU</note>
    </ligand>
</feature>
<comment type="subunit">
    <text evidence="10">Homodimer. Forms a heterotetramer with IscU, interacts with other sulfur acceptors.</text>
</comment>
<feature type="active site" description="Cysteine persulfide intermediate" evidence="10">
    <location>
        <position position="327"/>
    </location>
</feature>
<evidence type="ECO:0000256" key="2">
    <source>
        <dbReference type="ARBA" id="ARBA00006490"/>
    </source>
</evidence>
<gene>
    <name evidence="10" type="primary">iscS</name>
    <name evidence="13" type="ORF">A2Y75_06465</name>
</gene>
<dbReference type="GO" id="GO:0006520">
    <property type="term" value="P:amino acid metabolic process"/>
    <property type="evidence" value="ECO:0007669"/>
    <property type="project" value="InterPro"/>
</dbReference>
<feature type="binding site" evidence="10">
    <location>
        <position position="181"/>
    </location>
    <ligand>
        <name>pyridoxal 5'-phosphate</name>
        <dbReference type="ChEBI" id="CHEBI:597326"/>
    </ligand>
</feature>
<comment type="similarity">
    <text evidence="2 10">Belongs to the class-V pyridoxal-phosphate-dependent aminotransferase family. NifS/IscS subfamily.</text>
</comment>
<dbReference type="EC" id="2.8.1.7" evidence="10"/>
<comment type="cofactor">
    <cofactor evidence="1 10 11">
        <name>pyridoxal 5'-phosphate</name>
        <dbReference type="ChEBI" id="CHEBI:597326"/>
    </cofactor>
</comment>
<evidence type="ECO:0000256" key="4">
    <source>
        <dbReference type="ARBA" id="ARBA00022679"/>
    </source>
</evidence>
<keyword evidence="3 10" id="KW-0963">Cytoplasm</keyword>
<dbReference type="InterPro" id="IPR015424">
    <property type="entry name" value="PyrdxlP-dep_Trfase"/>
</dbReference>
<dbReference type="PANTHER" id="PTHR11601">
    <property type="entry name" value="CYSTEINE DESULFURYLASE FAMILY MEMBER"/>
    <property type="match status" value="1"/>
</dbReference>
<dbReference type="GO" id="GO:0051537">
    <property type="term" value="F:2 iron, 2 sulfur cluster binding"/>
    <property type="evidence" value="ECO:0007669"/>
    <property type="project" value="UniProtKB-UniRule"/>
</dbReference>
<comment type="catalytic activity">
    <reaction evidence="9 10">
        <text>(sulfur carrier)-H + L-cysteine = (sulfur carrier)-SH + L-alanine</text>
        <dbReference type="Rhea" id="RHEA:43892"/>
        <dbReference type="Rhea" id="RHEA-COMP:14737"/>
        <dbReference type="Rhea" id="RHEA-COMP:14739"/>
        <dbReference type="ChEBI" id="CHEBI:29917"/>
        <dbReference type="ChEBI" id="CHEBI:35235"/>
        <dbReference type="ChEBI" id="CHEBI:57972"/>
        <dbReference type="ChEBI" id="CHEBI:64428"/>
        <dbReference type="EC" id="2.8.1.7"/>
    </reaction>
</comment>
<evidence type="ECO:0000256" key="5">
    <source>
        <dbReference type="ARBA" id="ARBA00022723"/>
    </source>
</evidence>
<comment type="caution">
    <text evidence="13">The sequence shown here is derived from an EMBL/GenBank/DDBJ whole genome shotgun (WGS) entry which is preliminary data.</text>
</comment>
<dbReference type="InterPro" id="IPR000192">
    <property type="entry name" value="Aminotrans_V_dom"/>
</dbReference>
<dbReference type="NCBIfam" id="TIGR03402">
    <property type="entry name" value="FeS_nifS"/>
    <property type="match status" value="1"/>
</dbReference>
<feature type="binding site" evidence="10">
    <location>
        <position position="239"/>
    </location>
    <ligand>
        <name>pyridoxal 5'-phosphate</name>
        <dbReference type="ChEBI" id="CHEBI:597326"/>
    </ligand>
</feature>
<dbReference type="PIRSF" id="PIRSF005572">
    <property type="entry name" value="NifS"/>
    <property type="match status" value="1"/>
</dbReference>
<keyword evidence="7 10" id="KW-0408">Iron</keyword>
<dbReference type="InterPro" id="IPR016454">
    <property type="entry name" value="Cysteine_dSase"/>
</dbReference>
<dbReference type="Proteomes" id="UP000177876">
    <property type="component" value="Unassembled WGS sequence"/>
</dbReference>
<feature type="binding site" evidence="10">
    <location>
        <begin position="201"/>
        <end position="203"/>
    </location>
    <ligand>
        <name>pyridoxal 5'-phosphate</name>
        <dbReference type="ChEBI" id="CHEBI:597326"/>
    </ligand>
</feature>
<evidence type="ECO:0000256" key="3">
    <source>
        <dbReference type="ARBA" id="ARBA00022490"/>
    </source>
</evidence>
<dbReference type="UniPathway" id="UPA00266"/>
<comment type="pathway">
    <text evidence="10">Cofactor biosynthesis; iron-sulfur cluster biosynthesis.</text>
</comment>
<protein>
    <recommendedName>
        <fullName evidence="10">Cysteine desulfurase IscS</fullName>
        <ecNumber evidence="10">2.8.1.7</ecNumber>
    </recommendedName>
</protein>
<dbReference type="GO" id="GO:0046872">
    <property type="term" value="F:metal ion binding"/>
    <property type="evidence" value="ECO:0007669"/>
    <property type="project" value="UniProtKB-KW"/>
</dbReference>
<dbReference type="EMBL" id="MELK01000040">
    <property type="protein sequence ID" value="OFW56955.1"/>
    <property type="molecule type" value="Genomic_DNA"/>
</dbReference>
<dbReference type="InterPro" id="IPR010240">
    <property type="entry name" value="Cys_deSase_IscS"/>
</dbReference>
<dbReference type="GO" id="GO:0030170">
    <property type="term" value="F:pyridoxal phosphate binding"/>
    <property type="evidence" value="ECO:0007669"/>
    <property type="project" value="UniProtKB-UniRule"/>
</dbReference>
<evidence type="ECO:0000256" key="9">
    <source>
        <dbReference type="ARBA" id="ARBA00050776"/>
    </source>
</evidence>
<dbReference type="AlphaFoldDB" id="A0A1F2WJB3"/>
<feature type="binding site" evidence="10">
    <location>
        <begin position="73"/>
        <end position="74"/>
    </location>
    <ligand>
        <name>pyridoxal 5'-phosphate</name>
        <dbReference type="ChEBI" id="CHEBI:597326"/>
    </ligand>
</feature>
<dbReference type="Gene3D" id="3.40.640.10">
    <property type="entry name" value="Type I PLP-dependent aspartate aminotransferase-like (Major domain)"/>
    <property type="match status" value="1"/>
</dbReference>
<keyword evidence="10" id="KW-0001">2Fe-2S</keyword>
<accession>A0A1F2WJB3</accession>
<dbReference type="GO" id="GO:0031071">
    <property type="term" value="F:cysteine desulfurase activity"/>
    <property type="evidence" value="ECO:0007669"/>
    <property type="project" value="UniProtKB-UniRule"/>
</dbReference>
<evidence type="ECO:0000256" key="11">
    <source>
        <dbReference type="RuleBase" id="RU004504"/>
    </source>
</evidence>
<evidence type="ECO:0000259" key="12">
    <source>
        <dbReference type="Pfam" id="PF00266"/>
    </source>
</evidence>
<dbReference type="STRING" id="1797197.A2Y75_06465"/>
<evidence type="ECO:0000256" key="8">
    <source>
        <dbReference type="ARBA" id="ARBA00023014"/>
    </source>
</evidence>
<dbReference type="FunFam" id="3.40.640.10:FF:000084">
    <property type="entry name" value="IscS-like cysteine desulfurase"/>
    <property type="match status" value="1"/>
</dbReference>
<keyword evidence="4 10" id="KW-0808">Transferase</keyword>
<keyword evidence="6 10" id="KW-0663">Pyridoxal phosphate</keyword>
<name>A0A1F2WJB3_9ACTN</name>
<dbReference type="SUPFAM" id="SSF53383">
    <property type="entry name" value="PLP-dependent transferases"/>
    <property type="match status" value="1"/>
</dbReference>
<sequence length="389" mass="42167">MNMRRIYMDNAATTPVHPEVLEAMLPYFKEGFGNPSSIYQEGREARKAIEAAREKVAQALGAESSEIFFTSGGTEADNLAVLGVARANAKKGNHIVTSAIEHHAVLEPCHWLEKEGFRITRLPVDSGGLVDPDDVRKALTGSTILVSIMHANNEVGSIEPIEEISQVCREAGVLLHSDAVQSMGQLDVNVDKLGVDLLTATGHKIYGPKGTGCLYMRKRTKLQGLMLGGGQEKRVRSGTENVAGIIGFGKAMELAGAGWKERSEHMLPLRDRLIEGLLEGIPYTELNGDRHRRLPNNANVRFKFIEGEAICLRLDYLGIAASTGSACSSDSLEASHVLLALGIPIEEAHGSLRLTLGRENTAEDVDYVLEKLPGVIESLRAMSPLYPGH</sequence>
<dbReference type="PROSITE" id="PS00595">
    <property type="entry name" value="AA_TRANSFER_CLASS_5"/>
    <property type="match status" value="1"/>
</dbReference>
<dbReference type="InterPro" id="IPR015422">
    <property type="entry name" value="PyrdxlP-dep_Trfase_small"/>
</dbReference>
<feature type="domain" description="Aminotransferase class V" evidence="12">
    <location>
        <begin position="6"/>
        <end position="368"/>
    </location>
</feature>
<dbReference type="Gene3D" id="3.90.1150.10">
    <property type="entry name" value="Aspartate Aminotransferase, domain 1"/>
    <property type="match status" value="1"/>
</dbReference>
<dbReference type="InterPro" id="IPR020578">
    <property type="entry name" value="Aminotrans_V_PyrdxlP_BS"/>
</dbReference>
<keyword evidence="8 10" id="KW-0411">Iron-sulfur</keyword>
<feature type="modified residue" description="N6-(pyridoxal phosphate)lysine" evidence="10">
    <location>
        <position position="204"/>
    </location>
</feature>
<dbReference type="PANTHER" id="PTHR11601:SF34">
    <property type="entry name" value="CYSTEINE DESULFURASE"/>
    <property type="match status" value="1"/>
</dbReference>
<dbReference type="InterPro" id="IPR015421">
    <property type="entry name" value="PyrdxlP-dep_Trfase_major"/>
</dbReference>
<dbReference type="GO" id="GO:1990221">
    <property type="term" value="C:L-cysteine desulfurase complex"/>
    <property type="evidence" value="ECO:0007669"/>
    <property type="project" value="UniProtKB-ARBA"/>
</dbReference>
<evidence type="ECO:0000256" key="7">
    <source>
        <dbReference type="ARBA" id="ARBA00023004"/>
    </source>
</evidence>
<evidence type="ECO:0000256" key="10">
    <source>
        <dbReference type="HAMAP-Rule" id="MF_00331"/>
    </source>
</evidence>
<organism evidence="13 14">
    <name type="scientific">Candidatus Solincola sediminis</name>
    <dbReference type="NCBI Taxonomy" id="1797199"/>
    <lineage>
        <taxon>Bacteria</taxon>
        <taxon>Bacillati</taxon>
        <taxon>Actinomycetota</taxon>
        <taxon>Candidatus Geothermincolia</taxon>
        <taxon>Candidatus Geothermincolales</taxon>
        <taxon>Candidatus Geothermincolaceae</taxon>
        <taxon>Candidatus Solincola</taxon>
    </lineage>
</organism>
<evidence type="ECO:0000256" key="6">
    <source>
        <dbReference type="ARBA" id="ARBA00022898"/>
    </source>
</evidence>
<keyword evidence="5 10" id="KW-0479">Metal-binding</keyword>
<dbReference type="HAMAP" id="MF_00331">
    <property type="entry name" value="Cys_desulf_IscS"/>
    <property type="match status" value="1"/>
</dbReference>
<dbReference type="GO" id="GO:0044571">
    <property type="term" value="P:[2Fe-2S] cluster assembly"/>
    <property type="evidence" value="ECO:0007669"/>
    <property type="project" value="UniProtKB-UniRule"/>
</dbReference>
<dbReference type="Pfam" id="PF00266">
    <property type="entry name" value="Aminotran_5"/>
    <property type="match status" value="1"/>
</dbReference>
<comment type="subcellular location">
    <subcellularLocation>
        <location evidence="10">Cytoplasm</location>
    </subcellularLocation>
</comment>
<dbReference type="InterPro" id="IPR017772">
    <property type="entry name" value="Cys_deSase_NifS_bac/arc"/>
</dbReference>
<proteinExistence type="inferred from homology"/>